<reference evidence="3 5" key="1">
    <citation type="submission" date="2017-11" db="EMBL/GenBank/DDBJ databases">
        <title>The genome of Rhizophagus clarus HR1 reveals common genetic basis of auxotrophy among arbuscular mycorrhizal fungi.</title>
        <authorList>
            <person name="Kobayashi Y."/>
        </authorList>
    </citation>
    <scope>NUCLEOTIDE SEQUENCE [LARGE SCALE GENOMIC DNA]</scope>
    <source>
        <strain evidence="3 5">HR1</strain>
    </source>
</reference>
<evidence type="ECO:0000313" key="3">
    <source>
        <dbReference type="EMBL" id="GBC09208.1"/>
    </source>
</evidence>
<proteinExistence type="predicted"/>
<dbReference type="Proteomes" id="UP000247702">
    <property type="component" value="Unassembled WGS sequence"/>
</dbReference>
<evidence type="ECO:0000313" key="4">
    <source>
        <dbReference type="EMBL" id="GES89080.1"/>
    </source>
</evidence>
<dbReference type="AlphaFoldDB" id="A0A2Z6S1H1"/>
<comment type="caution">
    <text evidence="3">The sequence shown here is derived from an EMBL/GenBank/DDBJ whole genome shotgun (WGS) entry which is preliminary data.</text>
</comment>
<name>A0A2Z6S1H1_9GLOM</name>
<sequence>MDTKVFTSAVIETDGAHMVEFANSLLKTPNFWLLLVGTFIFLAMTRYIPELVNGNYKKGSLIHSTPIHRYRHRKIKRSSSKTRYFEDKKKEEGSSQNKTTKSISNSSSLQSNKSQLQSKSAYANSTPDFVPLSASIQSAPPSPPHFKTPSRIVPTNYGSEIKLKLMTSEDKALRLSNMKEQHMKFRPTISSRLNPIRRCELGQRSSVGVLSSRYLADVKMDIGYNEDQRKNIIWAAGNRNEHYSQT</sequence>
<accession>A0A2Z6S1H1</accession>
<feature type="region of interest" description="Disordered" evidence="1">
    <location>
        <begin position="133"/>
        <end position="153"/>
    </location>
</feature>
<keyword evidence="2" id="KW-0472">Membrane</keyword>
<evidence type="ECO:0000256" key="2">
    <source>
        <dbReference type="SAM" id="Phobius"/>
    </source>
</evidence>
<dbReference type="Proteomes" id="UP000615446">
    <property type="component" value="Unassembled WGS sequence"/>
</dbReference>
<dbReference type="OrthoDB" id="2382317at2759"/>
<keyword evidence="2" id="KW-1133">Transmembrane helix</keyword>
<keyword evidence="5" id="KW-1185">Reference proteome</keyword>
<feature type="compositionally biased region" description="Low complexity" evidence="1">
    <location>
        <begin position="94"/>
        <end position="120"/>
    </location>
</feature>
<protein>
    <submittedName>
        <fullName evidence="3">Uncharacterized protein</fullName>
    </submittedName>
</protein>
<gene>
    <name evidence="4" type="ORF">RCL2_001599500</name>
    <name evidence="3" type="ORF">RclHR1_08690011</name>
</gene>
<dbReference type="EMBL" id="BLAL01000183">
    <property type="protein sequence ID" value="GES89080.1"/>
    <property type="molecule type" value="Genomic_DNA"/>
</dbReference>
<feature type="compositionally biased region" description="Basic and acidic residues" evidence="1">
    <location>
        <begin position="83"/>
        <end position="93"/>
    </location>
</feature>
<dbReference type="EMBL" id="BEXD01004280">
    <property type="protein sequence ID" value="GBC09208.1"/>
    <property type="molecule type" value="Genomic_DNA"/>
</dbReference>
<reference evidence="4" key="2">
    <citation type="submission" date="2019-10" db="EMBL/GenBank/DDBJ databases">
        <title>Conservation and host-specific expression of non-tandemly repeated heterogenous ribosome RNA gene in arbuscular mycorrhizal fungi.</title>
        <authorList>
            <person name="Maeda T."/>
            <person name="Kobayashi Y."/>
            <person name="Nakagawa T."/>
            <person name="Ezawa T."/>
            <person name="Yamaguchi K."/>
            <person name="Bino T."/>
            <person name="Nishimoto Y."/>
            <person name="Shigenobu S."/>
            <person name="Kawaguchi M."/>
        </authorList>
    </citation>
    <scope>NUCLEOTIDE SEQUENCE</scope>
    <source>
        <strain evidence="4">HR1</strain>
    </source>
</reference>
<keyword evidence="2" id="KW-0812">Transmembrane</keyword>
<evidence type="ECO:0000256" key="1">
    <source>
        <dbReference type="SAM" id="MobiDB-lite"/>
    </source>
</evidence>
<evidence type="ECO:0000313" key="5">
    <source>
        <dbReference type="Proteomes" id="UP000247702"/>
    </source>
</evidence>
<organism evidence="3 5">
    <name type="scientific">Rhizophagus clarus</name>
    <dbReference type="NCBI Taxonomy" id="94130"/>
    <lineage>
        <taxon>Eukaryota</taxon>
        <taxon>Fungi</taxon>
        <taxon>Fungi incertae sedis</taxon>
        <taxon>Mucoromycota</taxon>
        <taxon>Glomeromycotina</taxon>
        <taxon>Glomeromycetes</taxon>
        <taxon>Glomerales</taxon>
        <taxon>Glomeraceae</taxon>
        <taxon>Rhizophagus</taxon>
    </lineage>
</organism>
<feature type="region of interest" description="Disordered" evidence="1">
    <location>
        <begin position="72"/>
        <end position="120"/>
    </location>
</feature>
<feature type="transmembrane region" description="Helical" evidence="2">
    <location>
        <begin position="31"/>
        <end position="48"/>
    </location>
</feature>